<keyword evidence="4 5" id="KW-0472">Membrane</keyword>
<protein>
    <submittedName>
        <fullName evidence="6">Sulfate transporter family protein</fullName>
    </submittedName>
</protein>
<evidence type="ECO:0000256" key="1">
    <source>
        <dbReference type="ARBA" id="ARBA00004141"/>
    </source>
</evidence>
<reference evidence="6" key="1">
    <citation type="journal article" date="2022" name="ISME J.">
        <title>Identification of active gaseous-alkane degraders at natural gas seeps.</title>
        <authorList>
            <person name="Farhan Ul Haque M."/>
            <person name="Hernandez M."/>
            <person name="Crombie A.T."/>
            <person name="Murrell J.C."/>
        </authorList>
    </citation>
    <scope>NUCLEOTIDE SEQUENCE</scope>
    <source>
        <strain evidence="6">PC2</strain>
    </source>
</reference>
<dbReference type="NCBIfam" id="NF009407">
    <property type="entry name" value="PRK12768.1"/>
    <property type="match status" value="1"/>
</dbReference>
<feature type="transmembrane region" description="Helical" evidence="5">
    <location>
        <begin position="66"/>
        <end position="92"/>
    </location>
</feature>
<evidence type="ECO:0000256" key="3">
    <source>
        <dbReference type="ARBA" id="ARBA00022989"/>
    </source>
</evidence>
<comment type="caution">
    <text evidence="6">The sequence shown here is derived from an EMBL/GenBank/DDBJ whole genome shotgun (WGS) entry which is preliminary data.</text>
</comment>
<feature type="transmembrane region" description="Helical" evidence="5">
    <location>
        <begin position="138"/>
        <end position="159"/>
    </location>
</feature>
<dbReference type="RefSeq" id="WP_243066005.1">
    <property type="nucleotide sequence ID" value="NZ_JAIVFK010000029.1"/>
</dbReference>
<evidence type="ECO:0000256" key="5">
    <source>
        <dbReference type="SAM" id="Phobius"/>
    </source>
</evidence>
<feature type="transmembrane region" description="Helical" evidence="5">
    <location>
        <begin position="42"/>
        <end position="60"/>
    </location>
</feature>
<dbReference type="Pfam" id="PF07264">
    <property type="entry name" value="EI24"/>
    <property type="match status" value="1"/>
</dbReference>
<accession>A0ABS9Z2R7</accession>
<proteinExistence type="predicted"/>
<dbReference type="InterPro" id="IPR059112">
    <property type="entry name" value="CysZ/EI24"/>
</dbReference>
<evidence type="ECO:0000256" key="2">
    <source>
        <dbReference type="ARBA" id="ARBA00022692"/>
    </source>
</evidence>
<feature type="transmembrane region" description="Helical" evidence="5">
    <location>
        <begin position="185"/>
        <end position="206"/>
    </location>
</feature>
<gene>
    <name evidence="6" type="ORF">K2U94_04200</name>
</gene>
<dbReference type="Proteomes" id="UP001139104">
    <property type="component" value="Unassembled WGS sequence"/>
</dbReference>
<keyword evidence="7" id="KW-1185">Reference proteome</keyword>
<evidence type="ECO:0000313" key="7">
    <source>
        <dbReference type="Proteomes" id="UP001139104"/>
    </source>
</evidence>
<comment type="subcellular location">
    <subcellularLocation>
        <location evidence="1">Membrane</location>
        <topology evidence="1">Multi-pass membrane protein</topology>
    </subcellularLocation>
</comment>
<evidence type="ECO:0000256" key="4">
    <source>
        <dbReference type="ARBA" id="ARBA00023136"/>
    </source>
</evidence>
<dbReference type="EMBL" id="JAIVFP010000001">
    <property type="protein sequence ID" value="MCI4681970.1"/>
    <property type="molecule type" value="Genomic_DNA"/>
</dbReference>
<name>A0ABS9Z2R7_9HYPH</name>
<sequence>MINDAVASLRDMFSSPFRTVLFKSLGLTLLLLAMLWLALERFAIWAATGGAPWFAGAPWLKTVIEVAAGLGLFVGLIFLIAPVVLLVAGFFLDELADHVEARIYPDGRRGHAVPPLTSMVLAIKFSGVALLVNLLAFALWLLPGFNALVFFVANAYLFSREYFQLAAMRFQPLEDARALRRANRLMIFVAGLMIALFVATPVLNLLTPLFGVGLMARVYKRLTDPRTAPRAVAPR</sequence>
<organism evidence="6 7">
    <name type="scientific">Candidatus Rhodoblastus alkanivorans</name>
    <dbReference type="NCBI Taxonomy" id="2954117"/>
    <lineage>
        <taxon>Bacteria</taxon>
        <taxon>Pseudomonadati</taxon>
        <taxon>Pseudomonadota</taxon>
        <taxon>Alphaproteobacteria</taxon>
        <taxon>Hyphomicrobiales</taxon>
        <taxon>Rhodoblastaceae</taxon>
        <taxon>Rhodoblastus</taxon>
    </lineage>
</organism>
<feature type="transmembrane region" description="Helical" evidence="5">
    <location>
        <begin position="20"/>
        <end position="37"/>
    </location>
</feature>
<keyword evidence="2 5" id="KW-0812">Transmembrane</keyword>
<keyword evidence="3 5" id="KW-1133">Transmembrane helix</keyword>
<evidence type="ECO:0000313" key="6">
    <source>
        <dbReference type="EMBL" id="MCI4681970.1"/>
    </source>
</evidence>